<protein>
    <submittedName>
        <fullName evidence="9">Heme uptake protein IsdC</fullName>
    </submittedName>
</protein>
<accession>A0A429XDW3</accession>
<dbReference type="RefSeq" id="WP_120115779.1">
    <property type="nucleotide sequence ID" value="NZ_BORI01000013.1"/>
</dbReference>
<dbReference type="EMBL" id="QYTW02000001">
    <property type="protein sequence ID" value="RST61626.1"/>
    <property type="molecule type" value="Genomic_DNA"/>
</dbReference>
<evidence type="ECO:0000256" key="2">
    <source>
        <dbReference type="ARBA" id="ARBA00022512"/>
    </source>
</evidence>
<dbReference type="Pfam" id="PF05031">
    <property type="entry name" value="NEAT"/>
    <property type="match status" value="1"/>
</dbReference>
<keyword evidence="7" id="KW-0812">Transmembrane</keyword>
<evidence type="ECO:0000256" key="4">
    <source>
        <dbReference type="ARBA" id="ARBA00022729"/>
    </source>
</evidence>
<evidence type="ECO:0000256" key="1">
    <source>
        <dbReference type="ARBA" id="ARBA00004168"/>
    </source>
</evidence>
<gene>
    <name evidence="9" type="ORF">D5F11_001750</name>
</gene>
<dbReference type="OrthoDB" id="2413751at2"/>
<dbReference type="Proteomes" id="UP000287296">
    <property type="component" value="Unassembled WGS sequence"/>
</dbReference>
<evidence type="ECO:0000259" key="8">
    <source>
        <dbReference type="PROSITE" id="PS50978"/>
    </source>
</evidence>
<organism evidence="9 10">
    <name type="scientific">Siminovitchia terrae</name>
    <name type="common">Bacillus terrae</name>
    <dbReference type="NCBI Taxonomy" id="1914933"/>
    <lineage>
        <taxon>Bacteria</taxon>
        <taxon>Bacillati</taxon>
        <taxon>Bacillota</taxon>
        <taxon>Bacilli</taxon>
        <taxon>Bacillales</taxon>
        <taxon>Bacillaceae</taxon>
        <taxon>Siminovitchia</taxon>
    </lineage>
</organism>
<comment type="caution">
    <text evidence="9">The sequence shown here is derived from an EMBL/GenBank/DDBJ whole genome shotgun (WGS) entry which is preliminary data.</text>
</comment>
<name>A0A429XDW3_SIMTE</name>
<comment type="subcellular location">
    <subcellularLocation>
        <location evidence="1">Secreted</location>
        <location evidence="1">Cell wall</location>
        <topology evidence="1">Peptidoglycan-anchor</topology>
    </subcellularLocation>
</comment>
<feature type="domain" description="NEAT" evidence="8">
    <location>
        <begin position="37"/>
        <end position="161"/>
    </location>
</feature>
<dbReference type="InterPro" id="IPR037250">
    <property type="entry name" value="NEAT_dom_sf"/>
</dbReference>
<dbReference type="InterPro" id="IPR006635">
    <property type="entry name" value="NEAT_dom"/>
</dbReference>
<feature type="region of interest" description="Disordered" evidence="6">
    <location>
        <begin position="180"/>
        <end position="199"/>
    </location>
</feature>
<keyword evidence="5" id="KW-0572">Peptidoglycan-anchor</keyword>
<keyword evidence="2" id="KW-0134">Cell wall</keyword>
<dbReference type="SUPFAM" id="SSF158911">
    <property type="entry name" value="NEAT domain-like"/>
    <property type="match status" value="1"/>
</dbReference>
<dbReference type="AlphaFoldDB" id="A0A429XDW3"/>
<keyword evidence="4" id="KW-0732">Signal</keyword>
<dbReference type="InterPro" id="IPR050436">
    <property type="entry name" value="IsdA"/>
</dbReference>
<feature type="transmembrane region" description="Helical" evidence="7">
    <location>
        <begin position="209"/>
        <end position="229"/>
    </location>
</feature>
<dbReference type="PROSITE" id="PS50978">
    <property type="entry name" value="NEAT"/>
    <property type="match status" value="1"/>
</dbReference>
<keyword evidence="3" id="KW-0964">Secreted</keyword>
<evidence type="ECO:0000256" key="6">
    <source>
        <dbReference type="SAM" id="MobiDB-lite"/>
    </source>
</evidence>
<evidence type="ECO:0000313" key="9">
    <source>
        <dbReference type="EMBL" id="RST61626.1"/>
    </source>
</evidence>
<dbReference type="SMART" id="SM00725">
    <property type="entry name" value="NEAT"/>
    <property type="match status" value="1"/>
</dbReference>
<evidence type="ECO:0000256" key="3">
    <source>
        <dbReference type="ARBA" id="ARBA00022525"/>
    </source>
</evidence>
<dbReference type="PANTHER" id="PTHR37824:SF1">
    <property type="entry name" value="IRON-REGULATED SURFACE DETERMINANT PROTEIN C"/>
    <property type="match status" value="1"/>
</dbReference>
<keyword evidence="7" id="KW-0472">Membrane</keyword>
<evidence type="ECO:0000313" key="10">
    <source>
        <dbReference type="Proteomes" id="UP000287296"/>
    </source>
</evidence>
<dbReference type="PANTHER" id="PTHR37824">
    <property type="entry name" value="IRON-REGULATED SURFACE DETERMINANT PROTEIN C"/>
    <property type="match status" value="1"/>
</dbReference>
<evidence type="ECO:0000256" key="7">
    <source>
        <dbReference type="SAM" id="Phobius"/>
    </source>
</evidence>
<dbReference type="Gene3D" id="2.60.40.1850">
    <property type="match status" value="1"/>
</dbReference>
<evidence type="ECO:0000256" key="5">
    <source>
        <dbReference type="ARBA" id="ARBA00023088"/>
    </source>
</evidence>
<proteinExistence type="predicted"/>
<keyword evidence="7" id="KW-1133">Transmembrane helix</keyword>
<dbReference type="CDD" id="cd06920">
    <property type="entry name" value="NEAT"/>
    <property type="match status" value="1"/>
</dbReference>
<reference evidence="9 10" key="1">
    <citation type="submission" date="2018-12" db="EMBL/GenBank/DDBJ databases">
        <authorList>
            <person name="Sun L."/>
            <person name="Chen Z."/>
        </authorList>
    </citation>
    <scope>NUCLEOTIDE SEQUENCE [LARGE SCALE GENOMIC DNA]</scope>
    <source>
        <strain evidence="9 10">LMG 29736</strain>
    </source>
</reference>
<sequence>MRNNLRQIAVTFIIVVLLGIVFLRPESSFAANDLDSLEDGVYSLDYVILHAETESVSIANDYFEKPAFLIVKGDEHYIRFELNHSEWTKELQSPLGDSFVDVHVISEDKEKNTRIVQFKVDRDLQEPIEFKMHVLIESMDPVYDHRYTVRFSFNLKSLKELEEKEIEKLEIKETDFIDPEKKAEATDGKDETKTNSEAKSGGEAKYNTVLITVTITVVVLLALMILIIWRNKNKKDKENVK</sequence>